<dbReference type="FunFam" id="2.30.310.10:FF:000004">
    <property type="entry name" value="Fibronectin-binding protein A"/>
    <property type="match status" value="1"/>
</dbReference>
<dbReference type="AlphaFoldDB" id="A0AAW5JJ74"/>
<dbReference type="RefSeq" id="WP_256303511.1">
    <property type="nucleotide sequence ID" value="NZ_JANFYS010000008.1"/>
</dbReference>
<comment type="subunit">
    <text evidence="5">Associates with stalled 50S ribosomal subunits. Binds to RqcP.</text>
</comment>
<dbReference type="Pfam" id="PF05833">
    <property type="entry name" value="NFACT_N"/>
    <property type="match status" value="1"/>
</dbReference>
<comment type="caution">
    <text evidence="7">The sequence shown here is derived from an EMBL/GenBank/DDBJ whole genome shotgun (WGS) entry which is preliminary data.</text>
</comment>
<dbReference type="GO" id="GO:0000049">
    <property type="term" value="F:tRNA binding"/>
    <property type="evidence" value="ECO:0007669"/>
    <property type="project" value="UniProtKB-UniRule"/>
</dbReference>
<organism evidence="7 8">
    <name type="scientific">Intestinimonas massiliensis</name>
    <name type="common">ex Afouda et al. 2020</name>
    <dbReference type="NCBI Taxonomy" id="1673721"/>
    <lineage>
        <taxon>Bacteria</taxon>
        <taxon>Bacillati</taxon>
        <taxon>Bacillota</taxon>
        <taxon>Clostridia</taxon>
        <taxon>Eubacteriales</taxon>
        <taxon>Intestinimonas</taxon>
    </lineage>
</organism>
<dbReference type="PANTHER" id="PTHR15239">
    <property type="entry name" value="NUCLEAR EXPORT MEDIATOR FACTOR NEMF"/>
    <property type="match status" value="1"/>
</dbReference>
<evidence type="ECO:0000256" key="5">
    <source>
        <dbReference type="HAMAP-Rule" id="MF_00844"/>
    </source>
</evidence>
<gene>
    <name evidence="5" type="primary">rqcH</name>
    <name evidence="7" type="ORF">NE579_05450</name>
</gene>
<dbReference type="HAMAP" id="MF_00844_B">
    <property type="entry name" value="RqcH_B"/>
    <property type="match status" value="1"/>
</dbReference>
<keyword evidence="2 5" id="KW-0699">rRNA-binding</keyword>
<comment type="function">
    <text evidence="5">Key component of the ribosome quality control system (RQC), a ribosome-associated complex that mediates the extraction of incompletely synthesized nascent chains from stalled ribosomes and their subsequent degradation. RqcH recruits Ala-charged tRNA, and with RqcP directs the elongation of stalled nascent chains on 50S ribosomal subunits, leading to non-templated C-terminal alanine extensions (Ala tail). The Ala tail promotes nascent chain degradation. May add between 1 and at least 8 Ala residues. Binds to stalled 50S ribosomal subunits.</text>
</comment>
<dbReference type="InterPro" id="IPR043682">
    <property type="entry name" value="RqcH_bacterial"/>
</dbReference>
<dbReference type="Proteomes" id="UP001204562">
    <property type="component" value="Unassembled WGS sequence"/>
</dbReference>
<comment type="similarity">
    <text evidence="5">Belongs to the NEMF family.</text>
</comment>
<dbReference type="GO" id="GO:1990112">
    <property type="term" value="C:RQC complex"/>
    <property type="evidence" value="ECO:0007669"/>
    <property type="project" value="TreeGrafter"/>
</dbReference>
<dbReference type="GO" id="GO:0019843">
    <property type="term" value="F:rRNA binding"/>
    <property type="evidence" value="ECO:0007669"/>
    <property type="project" value="UniProtKB-UniRule"/>
</dbReference>
<dbReference type="Pfam" id="PF05670">
    <property type="entry name" value="NFACT-R_1"/>
    <property type="match status" value="1"/>
</dbReference>
<feature type="domain" description="NFACT RNA-binding" evidence="6">
    <location>
        <begin position="422"/>
        <end position="513"/>
    </location>
</feature>
<evidence type="ECO:0000256" key="1">
    <source>
        <dbReference type="ARBA" id="ARBA00022555"/>
    </source>
</evidence>
<dbReference type="InterPro" id="IPR008532">
    <property type="entry name" value="NFACT_RNA-bd"/>
</dbReference>
<dbReference type="EMBL" id="JANFYS010000008">
    <property type="protein sequence ID" value="MCQ4769908.1"/>
    <property type="molecule type" value="Genomic_DNA"/>
</dbReference>
<dbReference type="InterPro" id="IPR051608">
    <property type="entry name" value="RQC_Subunit_NEMF"/>
</dbReference>
<sequence length="542" mass="61062">MPLDAICLTAVVEELKKTLVGGKVDKIYQPTRDEVILNIRAGENVKLLLSGSPSAPRLHLTRLPRENPAQPPMFCMLLRKHLTGGRILAIEQPELERIVLLRLEVIDELGDRVPRTLVLEAMSRRANLILLDAEGRIVDCMRRVDADMSAQRQVLPGLFYRLPEPRPGLSPLIERELAFRGGVESVKDQPLEEKLEQLSRAVGGAYVPTLLVRDGKAADFTFLPILQYGPSTESRPYPSFSELLEDFYATRETAQRTGQKGQELLKAVGRIRDRTARRVGQQELELAATKDRERKRELGDILTSNLYALEKGMRTARLTDYYDPEGREADIPLDPLLTPQQNAAKYYKEYNKAKTAERVLTEQIEKGRRELDYLDSVLEAVKLAEGERDLLEIRQELTGTGYLRKGSKAGQRNLKVQTRPMEFRSSAGLRISVGKNNTQNDALTTRQAGKGELWFHTQKIHGSHVILWTDGQEPDLQSVTEAAQLAAWFSQGREGKKVPVDYTPVKYVKKPAGARPGMVVYTTYQTAYVDPDGELARKLRVK</sequence>
<dbReference type="GO" id="GO:0043023">
    <property type="term" value="F:ribosomal large subunit binding"/>
    <property type="evidence" value="ECO:0007669"/>
    <property type="project" value="UniProtKB-UniRule"/>
</dbReference>
<protein>
    <recommendedName>
        <fullName evidence="5">Rqc2 homolog RqcH</fullName>
        <shortName evidence="5">RqcH</shortName>
    </recommendedName>
</protein>
<evidence type="ECO:0000313" key="8">
    <source>
        <dbReference type="Proteomes" id="UP001204562"/>
    </source>
</evidence>
<dbReference type="PANTHER" id="PTHR15239:SF6">
    <property type="entry name" value="RIBOSOME QUALITY CONTROL COMPLEX SUBUNIT NEMF"/>
    <property type="match status" value="1"/>
</dbReference>
<proteinExistence type="inferred from homology"/>
<evidence type="ECO:0000259" key="6">
    <source>
        <dbReference type="Pfam" id="PF05670"/>
    </source>
</evidence>
<reference evidence="7" key="1">
    <citation type="submission" date="2022-06" db="EMBL/GenBank/DDBJ databases">
        <title>Isolation of gut microbiota from human fecal samples.</title>
        <authorList>
            <person name="Pamer E.G."/>
            <person name="Barat B."/>
            <person name="Waligurski E."/>
            <person name="Medina S."/>
            <person name="Paddock L."/>
            <person name="Mostad J."/>
        </authorList>
    </citation>
    <scope>NUCLEOTIDE SEQUENCE</scope>
    <source>
        <strain evidence="7">DFI.9.91</strain>
    </source>
</reference>
<evidence type="ECO:0000256" key="4">
    <source>
        <dbReference type="ARBA" id="ARBA00022917"/>
    </source>
</evidence>
<keyword evidence="3 5" id="KW-0694">RNA-binding</keyword>
<keyword evidence="4 5" id="KW-0648">Protein biosynthesis</keyword>
<dbReference type="GO" id="GO:0072344">
    <property type="term" value="P:rescue of stalled ribosome"/>
    <property type="evidence" value="ECO:0007669"/>
    <property type="project" value="UniProtKB-UniRule"/>
</dbReference>
<name>A0AAW5JJ74_9FIRM</name>
<evidence type="ECO:0000256" key="3">
    <source>
        <dbReference type="ARBA" id="ARBA00022884"/>
    </source>
</evidence>
<evidence type="ECO:0000313" key="7">
    <source>
        <dbReference type="EMBL" id="MCQ4769908.1"/>
    </source>
</evidence>
<accession>A0AAW5JJ74</accession>
<keyword evidence="1 5" id="KW-0820">tRNA-binding</keyword>
<evidence type="ECO:0000256" key="2">
    <source>
        <dbReference type="ARBA" id="ARBA00022730"/>
    </source>
</evidence>
<dbReference type="Gene3D" id="2.30.310.10">
    <property type="entry name" value="ibrinogen binding protein from staphylococcus aureus domain"/>
    <property type="match status" value="1"/>
</dbReference>